<reference evidence="2" key="1">
    <citation type="submission" date="2019-08" db="EMBL/GenBank/DDBJ databases">
        <authorList>
            <person name="Kucharzyk K."/>
            <person name="Murdoch R.W."/>
            <person name="Higgins S."/>
            <person name="Loffler F."/>
        </authorList>
    </citation>
    <scope>NUCLEOTIDE SEQUENCE</scope>
</reference>
<proteinExistence type="predicted"/>
<gene>
    <name evidence="2" type="ORF">SDC9_199620</name>
</gene>
<dbReference type="AlphaFoldDB" id="A0A645IKY8"/>
<sequence length="190" mass="21535">MRSLVVDKIQACELVVFNRTSEKTDKLEFHKIVRGLNRRCAIAFEWPDGHVEYDEIEDPLPFDLKAPVVEIADADFAIWYRDILEEMDKYSGAVVRFTGLTAISGKLPTGCFLAGRHVMTCCAEDIAYSALVCEWAPELIRSNLQHRTWTRITAKVELRFHTVYGRRGPVLKVISAGPGEKPAKEVATFY</sequence>
<organism evidence="2">
    <name type="scientific">bioreactor metagenome</name>
    <dbReference type="NCBI Taxonomy" id="1076179"/>
    <lineage>
        <taxon>unclassified sequences</taxon>
        <taxon>metagenomes</taxon>
        <taxon>ecological metagenomes</taxon>
    </lineage>
</organism>
<evidence type="ECO:0000259" key="1">
    <source>
        <dbReference type="Pfam" id="PF21537"/>
    </source>
</evidence>
<dbReference type="EMBL" id="VSSQ01117616">
    <property type="protein sequence ID" value="MPN51968.1"/>
    <property type="molecule type" value="Genomic_DNA"/>
</dbReference>
<dbReference type="Pfam" id="PF21537">
    <property type="entry name" value="DUF1980_C"/>
    <property type="match status" value="1"/>
</dbReference>
<evidence type="ECO:0000313" key="2">
    <source>
        <dbReference type="EMBL" id="MPN51968.1"/>
    </source>
</evidence>
<name>A0A645IKY8_9ZZZZ</name>
<feature type="domain" description="DUF1980" evidence="1">
    <location>
        <begin position="65"/>
        <end position="183"/>
    </location>
</feature>
<accession>A0A645IKY8</accession>
<protein>
    <recommendedName>
        <fullName evidence="1">DUF1980 domain-containing protein</fullName>
    </recommendedName>
</protein>
<dbReference type="InterPro" id="IPR048447">
    <property type="entry name" value="DUF1980_C"/>
</dbReference>
<comment type="caution">
    <text evidence="2">The sequence shown here is derived from an EMBL/GenBank/DDBJ whole genome shotgun (WGS) entry which is preliminary data.</text>
</comment>